<evidence type="ECO:0000313" key="1">
    <source>
        <dbReference type="EMBL" id="KAK4230912.1"/>
    </source>
</evidence>
<organism evidence="1 2">
    <name type="scientific">Podospora fimiseda</name>
    <dbReference type="NCBI Taxonomy" id="252190"/>
    <lineage>
        <taxon>Eukaryota</taxon>
        <taxon>Fungi</taxon>
        <taxon>Dikarya</taxon>
        <taxon>Ascomycota</taxon>
        <taxon>Pezizomycotina</taxon>
        <taxon>Sordariomycetes</taxon>
        <taxon>Sordariomycetidae</taxon>
        <taxon>Sordariales</taxon>
        <taxon>Podosporaceae</taxon>
        <taxon>Podospora</taxon>
    </lineage>
</organism>
<sequence length="86" mass="9598">MSRPVNWDTYYCCNYYSQTQCTNTVSSFGDRCKLCRLVKDGKPLTPGLLPLNIPYIQPEEPEPAPTPGFLTRALQWTVGGGGNNKK</sequence>
<evidence type="ECO:0000313" key="2">
    <source>
        <dbReference type="Proteomes" id="UP001301958"/>
    </source>
</evidence>
<dbReference type="EMBL" id="MU865295">
    <property type="protein sequence ID" value="KAK4230912.1"/>
    <property type="molecule type" value="Genomic_DNA"/>
</dbReference>
<reference evidence="1" key="1">
    <citation type="journal article" date="2023" name="Mol. Phylogenet. Evol.">
        <title>Genome-scale phylogeny and comparative genomics of the fungal order Sordariales.</title>
        <authorList>
            <person name="Hensen N."/>
            <person name="Bonometti L."/>
            <person name="Westerberg I."/>
            <person name="Brannstrom I.O."/>
            <person name="Guillou S."/>
            <person name="Cros-Aarteil S."/>
            <person name="Calhoun S."/>
            <person name="Haridas S."/>
            <person name="Kuo A."/>
            <person name="Mondo S."/>
            <person name="Pangilinan J."/>
            <person name="Riley R."/>
            <person name="LaButti K."/>
            <person name="Andreopoulos B."/>
            <person name="Lipzen A."/>
            <person name="Chen C."/>
            <person name="Yan M."/>
            <person name="Daum C."/>
            <person name="Ng V."/>
            <person name="Clum A."/>
            <person name="Steindorff A."/>
            <person name="Ohm R.A."/>
            <person name="Martin F."/>
            <person name="Silar P."/>
            <person name="Natvig D.O."/>
            <person name="Lalanne C."/>
            <person name="Gautier V."/>
            <person name="Ament-Velasquez S.L."/>
            <person name="Kruys A."/>
            <person name="Hutchinson M.I."/>
            <person name="Powell A.J."/>
            <person name="Barry K."/>
            <person name="Miller A.N."/>
            <person name="Grigoriev I.V."/>
            <person name="Debuchy R."/>
            <person name="Gladieux P."/>
            <person name="Hiltunen Thoren M."/>
            <person name="Johannesson H."/>
        </authorList>
    </citation>
    <scope>NUCLEOTIDE SEQUENCE</scope>
    <source>
        <strain evidence="1">CBS 990.96</strain>
    </source>
</reference>
<dbReference type="AlphaFoldDB" id="A0AAN7H4L5"/>
<reference evidence="1" key="2">
    <citation type="submission" date="2023-05" db="EMBL/GenBank/DDBJ databases">
        <authorList>
            <consortium name="Lawrence Berkeley National Laboratory"/>
            <person name="Steindorff A."/>
            <person name="Hensen N."/>
            <person name="Bonometti L."/>
            <person name="Westerberg I."/>
            <person name="Brannstrom I.O."/>
            <person name="Guillou S."/>
            <person name="Cros-Aarteil S."/>
            <person name="Calhoun S."/>
            <person name="Haridas S."/>
            <person name="Kuo A."/>
            <person name="Mondo S."/>
            <person name="Pangilinan J."/>
            <person name="Riley R."/>
            <person name="Labutti K."/>
            <person name="Andreopoulos B."/>
            <person name="Lipzen A."/>
            <person name="Chen C."/>
            <person name="Yanf M."/>
            <person name="Daum C."/>
            <person name="Ng V."/>
            <person name="Clum A."/>
            <person name="Ohm R."/>
            <person name="Martin F."/>
            <person name="Silar P."/>
            <person name="Natvig D."/>
            <person name="Lalanne C."/>
            <person name="Gautier V."/>
            <person name="Ament-Velasquez S.L."/>
            <person name="Kruys A."/>
            <person name="Hutchinson M.I."/>
            <person name="Powell A.J."/>
            <person name="Barry K."/>
            <person name="Miller A.N."/>
            <person name="Grigoriev I.V."/>
            <person name="Debuchy R."/>
            <person name="Gladieux P."/>
            <person name="Thoren M.H."/>
            <person name="Johannesson H."/>
        </authorList>
    </citation>
    <scope>NUCLEOTIDE SEQUENCE</scope>
    <source>
        <strain evidence="1">CBS 990.96</strain>
    </source>
</reference>
<proteinExistence type="predicted"/>
<keyword evidence="2" id="KW-1185">Reference proteome</keyword>
<comment type="caution">
    <text evidence="1">The sequence shown here is derived from an EMBL/GenBank/DDBJ whole genome shotgun (WGS) entry which is preliminary data.</text>
</comment>
<accession>A0AAN7H4L5</accession>
<dbReference type="Proteomes" id="UP001301958">
    <property type="component" value="Unassembled WGS sequence"/>
</dbReference>
<protein>
    <submittedName>
        <fullName evidence="1">Uncharacterized protein</fullName>
    </submittedName>
</protein>
<gene>
    <name evidence="1" type="ORF">QBC38DRAFT_451633</name>
</gene>
<name>A0AAN7H4L5_9PEZI</name>